<keyword evidence="7" id="KW-0997">Cell inner membrane</keyword>
<dbReference type="Pfam" id="PF03379">
    <property type="entry name" value="CcmB"/>
    <property type="match status" value="1"/>
</dbReference>
<keyword evidence="8 12" id="KW-0812">Transmembrane</keyword>
<dbReference type="GO" id="GO:1903607">
    <property type="term" value="P:cytochrome c biosynthetic process"/>
    <property type="evidence" value="ECO:0007669"/>
    <property type="project" value="TreeGrafter"/>
</dbReference>
<keyword evidence="10 12" id="KW-1133">Transmembrane helix</keyword>
<organism evidence="13">
    <name type="scientific">marine metagenome</name>
    <dbReference type="NCBI Taxonomy" id="408172"/>
    <lineage>
        <taxon>unclassified sequences</taxon>
        <taxon>metagenomes</taxon>
        <taxon>ecological metagenomes</taxon>
    </lineage>
</organism>
<comment type="similarity">
    <text evidence="3">Belongs to the CcmB/CycW/HelB family.</text>
</comment>
<name>A0A382AIT4_9ZZZZ</name>
<sequence length="195" mass="21679">MFFLLGILIFVFSIGPNTEMFNEIGIGVIWTLILLSNNLSLRKFYQNDFNDGSIILLHMSGLSYELIVLIKIMIIWIFLQLPFFIIIPLAAILLNIELPNVNLILISFLIGSPILTSIASISGSMNLLNNRNFAIGSVIIMILSIPIIIFSVGIINASEEIVRAQLQILIGILFFFLAVTPWVSAACIKLAIQNK</sequence>
<dbReference type="PRINTS" id="PR01414">
    <property type="entry name" value="CCMBBIOGNSIS"/>
</dbReference>
<dbReference type="GO" id="GO:0005886">
    <property type="term" value="C:plasma membrane"/>
    <property type="evidence" value="ECO:0007669"/>
    <property type="project" value="UniProtKB-SubCell"/>
</dbReference>
<keyword evidence="5" id="KW-0813">Transport</keyword>
<dbReference type="AlphaFoldDB" id="A0A382AIT4"/>
<feature type="transmembrane region" description="Helical" evidence="12">
    <location>
        <begin position="100"/>
        <end position="121"/>
    </location>
</feature>
<dbReference type="InterPro" id="IPR026031">
    <property type="entry name" value="Cyt_c_CcmB_bac"/>
</dbReference>
<keyword evidence="6" id="KW-1003">Cell membrane</keyword>
<dbReference type="GO" id="GO:0017004">
    <property type="term" value="P:cytochrome complex assembly"/>
    <property type="evidence" value="ECO:0007669"/>
    <property type="project" value="UniProtKB-KW"/>
</dbReference>
<evidence type="ECO:0000256" key="7">
    <source>
        <dbReference type="ARBA" id="ARBA00022519"/>
    </source>
</evidence>
<evidence type="ECO:0000256" key="8">
    <source>
        <dbReference type="ARBA" id="ARBA00022692"/>
    </source>
</evidence>
<reference evidence="13" key="1">
    <citation type="submission" date="2018-05" db="EMBL/GenBank/DDBJ databases">
        <authorList>
            <person name="Lanie J.A."/>
            <person name="Ng W.-L."/>
            <person name="Kazmierczak K.M."/>
            <person name="Andrzejewski T.M."/>
            <person name="Davidsen T.M."/>
            <person name="Wayne K.J."/>
            <person name="Tettelin H."/>
            <person name="Glass J.I."/>
            <person name="Rusch D."/>
            <person name="Podicherti R."/>
            <person name="Tsui H.-C.T."/>
            <person name="Winkler M.E."/>
        </authorList>
    </citation>
    <scope>NUCLEOTIDE SEQUENCE</scope>
</reference>
<feature type="transmembrane region" description="Helical" evidence="12">
    <location>
        <begin position="168"/>
        <end position="192"/>
    </location>
</feature>
<comment type="subcellular location">
    <subcellularLocation>
        <location evidence="2">Cell inner membrane</location>
        <topology evidence="2">Multi-pass membrane protein</topology>
    </subcellularLocation>
</comment>
<evidence type="ECO:0000256" key="2">
    <source>
        <dbReference type="ARBA" id="ARBA00004429"/>
    </source>
</evidence>
<evidence type="ECO:0000256" key="10">
    <source>
        <dbReference type="ARBA" id="ARBA00022989"/>
    </source>
</evidence>
<evidence type="ECO:0000256" key="9">
    <source>
        <dbReference type="ARBA" id="ARBA00022748"/>
    </source>
</evidence>
<evidence type="ECO:0000256" key="4">
    <source>
        <dbReference type="ARBA" id="ARBA00016452"/>
    </source>
</evidence>
<dbReference type="InterPro" id="IPR003544">
    <property type="entry name" value="Cyt_c_biogenesis_CcmB"/>
</dbReference>
<evidence type="ECO:0000256" key="6">
    <source>
        <dbReference type="ARBA" id="ARBA00022475"/>
    </source>
</evidence>
<evidence type="ECO:0000256" key="11">
    <source>
        <dbReference type="ARBA" id="ARBA00023136"/>
    </source>
</evidence>
<dbReference type="PANTHER" id="PTHR30070:SF1">
    <property type="entry name" value="CYTOCHROME C BIOGENESIS B-RELATED"/>
    <property type="match status" value="1"/>
</dbReference>
<comment type="function">
    <text evidence="1">Required for the export of heme to the periplasm for the biogenesis of c-type cytochromes.</text>
</comment>
<protein>
    <recommendedName>
        <fullName evidence="4">Heme exporter protein B</fullName>
    </recommendedName>
</protein>
<evidence type="ECO:0000256" key="12">
    <source>
        <dbReference type="SAM" id="Phobius"/>
    </source>
</evidence>
<dbReference type="PIRSF" id="PIRSF002764">
    <property type="entry name" value="CcmB"/>
    <property type="match status" value="1"/>
</dbReference>
<keyword evidence="11 12" id="KW-0472">Membrane</keyword>
<evidence type="ECO:0000256" key="1">
    <source>
        <dbReference type="ARBA" id="ARBA00002442"/>
    </source>
</evidence>
<dbReference type="GO" id="GO:0015232">
    <property type="term" value="F:heme transmembrane transporter activity"/>
    <property type="evidence" value="ECO:0007669"/>
    <property type="project" value="InterPro"/>
</dbReference>
<keyword evidence="9" id="KW-0201">Cytochrome c-type biogenesis</keyword>
<evidence type="ECO:0000256" key="3">
    <source>
        <dbReference type="ARBA" id="ARBA00010544"/>
    </source>
</evidence>
<feature type="transmembrane region" description="Helical" evidence="12">
    <location>
        <begin position="66"/>
        <end position="94"/>
    </location>
</feature>
<proteinExistence type="inferred from homology"/>
<feature type="transmembrane region" description="Helical" evidence="12">
    <location>
        <begin position="133"/>
        <end position="156"/>
    </location>
</feature>
<dbReference type="PANTHER" id="PTHR30070">
    <property type="entry name" value="HEME EXPORTER PROTEIN B"/>
    <property type="match status" value="1"/>
</dbReference>
<accession>A0A382AIT4</accession>
<dbReference type="EMBL" id="UINC01025507">
    <property type="protein sequence ID" value="SVB01201.1"/>
    <property type="molecule type" value="Genomic_DNA"/>
</dbReference>
<gene>
    <name evidence="13" type="ORF">METZ01_LOCUS154055</name>
</gene>
<evidence type="ECO:0000313" key="13">
    <source>
        <dbReference type="EMBL" id="SVB01201.1"/>
    </source>
</evidence>
<evidence type="ECO:0000256" key="5">
    <source>
        <dbReference type="ARBA" id="ARBA00022448"/>
    </source>
</evidence>